<accession>A0A0N0ZAU8</accession>
<evidence type="ECO:0000313" key="3">
    <source>
        <dbReference type="EMBL" id="KPD03424.1"/>
    </source>
</evidence>
<proteinExistence type="predicted"/>
<keyword evidence="4" id="KW-1185">Reference proteome</keyword>
<keyword evidence="1" id="KW-0732">Signal</keyword>
<dbReference type="Gene3D" id="3.30.1340.30">
    <property type="match status" value="1"/>
</dbReference>
<name>A0A0N0ZAU8_9GAMM</name>
<dbReference type="InterPro" id="IPR007055">
    <property type="entry name" value="BON_dom"/>
</dbReference>
<dbReference type="AlphaFoldDB" id="A0A0N0ZAU8"/>
<feature type="signal peptide" evidence="1">
    <location>
        <begin position="1"/>
        <end position="26"/>
    </location>
</feature>
<dbReference type="InterPro" id="IPR051686">
    <property type="entry name" value="Lipoprotein_DolP"/>
</dbReference>
<dbReference type="RefSeq" id="WP_053907612.1">
    <property type="nucleotide sequence ID" value="NZ_CAWMUS010000010.1"/>
</dbReference>
<dbReference type="Pfam" id="PF04972">
    <property type="entry name" value="BON"/>
    <property type="match status" value="1"/>
</dbReference>
<feature type="chain" id="PRO_5005864648" evidence="1">
    <location>
        <begin position="27"/>
        <end position="135"/>
    </location>
</feature>
<dbReference type="Proteomes" id="UP000053226">
    <property type="component" value="Unassembled WGS sequence"/>
</dbReference>
<reference evidence="3 4" key="1">
    <citation type="submission" date="2015-07" db="EMBL/GenBank/DDBJ databases">
        <title>ATOL: Assembling a taxonomically balanced genome-scale reconstruction of the evolutionary history of the Enterobacteriaceae.</title>
        <authorList>
            <person name="Plunkett G.III."/>
            <person name="Neeno-Eckwall E.C."/>
            <person name="Glasner J.D."/>
            <person name="Perna N.T."/>
        </authorList>
    </citation>
    <scope>NUCLEOTIDE SEQUENCE [LARGE SCALE GENOMIC DNA]</scope>
    <source>
        <strain evidence="3 4">ATCC 35017</strain>
    </source>
</reference>
<evidence type="ECO:0000259" key="2">
    <source>
        <dbReference type="PROSITE" id="PS50914"/>
    </source>
</evidence>
<feature type="domain" description="BON" evidence="2">
    <location>
        <begin position="67"/>
        <end position="135"/>
    </location>
</feature>
<protein>
    <submittedName>
        <fullName evidence="3">Osmotically-inducible protein Y</fullName>
    </submittedName>
</protein>
<dbReference type="PANTHER" id="PTHR34606">
    <property type="entry name" value="BON DOMAIN-CONTAINING PROTEIN"/>
    <property type="match status" value="1"/>
</dbReference>
<comment type="caution">
    <text evidence="3">The sequence shown here is derived from an EMBL/GenBank/DDBJ whole genome shotgun (WGS) entry which is preliminary data.</text>
</comment>
<dbReference type="EMBL" id="LGAA01000010">
    <property type="protein sequence ID" value="KPD03424.1"/>
    <property type="molecule type" value="Genomic_DNA"/>
</dbReference>
<evidence type="ECO:0000256" key="1">
    <source>
        <dbReference type="SAM" id="SignalP"/>
    </source>
</evidence>
<sequence>MRNTALLRSLTAIGLSCALFSGFASAESLKQQASQTWDSATETVDMAGKDAGQAITKGVNNVDKYMDDSSITAQIKSKLLSTSGIDSNDISVKTVKGVVYISGFVKNDNQIDQVVNMVSAINGVKSVQSSLMVAN</sequence>
<dbReference type="PANTHER" id="PTHR34606:SF16">
    <property type="entry name" value="BON DOMAIN-CONTAINING PROTEIN"/>
    <property type="match status" value="1"/>
</dbReference>
<organism evidence="3 4">
    <name type="scientific">Moellerella wisconsensis ATCC 35017</name>
    <dbReference type="NCBI Taxonomy" id="1354267"/>
    <lineage>
        <taxon>Bacteria</taxon>
        <taxon>Pseudomonadati</taxon>
        <taxon>Pseudomonadota</taxon>
        <taxon>Gammaproteobacteria</taxon>
        <taxon>Enterobacterales</taxon>
        <taxon>Morganellaceae</taxon>
        <taxon>Moellerella</taxon>
    </lineage>
</organism>
<gene>
    <name evidence="3" type="ORF">M992_1015</name>
</gene>
<dbReference type="InterPro" id="IPR014004">
    <property type="entry name" value="Transpt-assoc_nodulatn_dom_bac"/>
</dbReference>
<dbReference type="SMART" id="SM00749">
    <property type="entry name" value="BON"/>
    <property type="match status" value="1"/>
</dbReference>
<evidence type="ECO:0000313" key="4">
    <source>
        <dbReference type="Proteomes" id="UP000053226"/>
    </source>
</evidence>
<dbReference type="PROSITE" id="PS50914">
    <property type="entry name" value="BON"/>
    <property type="match status" value="1"/>
</dbReference>
<dbReference type="OrthoDB" id="6477610at2"/>